<accession>A0A6A6N3Q8</accession>
<dbReference type="Pfam" id="PF23622">
    <property type="entry name" value="LRR_At1g61320_AtMIF1"/>
    <property type="match status" value="1"/>
</dbReference>
<organism evidence="2 3">
    <name type="scientific">Hevea brasiliensis</name>
    <name type="common">Para rubber tree</name>
    <name type="synonym">Siphonia brasiliensis</name>
    <dbReference type="NCBI Taxonomy" id="3981"/>
    <lineage>
        <taxon>Eukaryota</taxon>
        <taxon>Viridiplantae</taxon>
        <taxon>Streptophyta</taxon>
        <taxon>Embryophyta</taxon>
        <taxon>Tracheophyta</taxon>
        <taxon>Spermatophyta</taxon>
        <taxon>Magnoliopsida</taxon>
        <taxon>eudicotyledons</taxon>
        <taxon>Gunneridae</taxon>
        <taxon>Pentapetalae</taxon>
        <taxon>rosids</taxon>
        <taxon>fabids</taxon>
        <taxon>Malpighiales</taxon>
        <taxon>Euphorbiaceae</taxon>
        <taxon>Crotonoideae</taxon>
        <taxon>Micrandreae</taxon>
        <taxon>Hevea</taxon>
    </lineage>
</organism>
<evidence type="ECO:0000259" key="1">
    <source>
        <dbReference type="PROSITE" id="PS50181"/>
    </source>
</evidence>
<dbReference type="InterPro" id="IPR032675">
    <property type="entry name" value="LRR_dom_sf"/>
</dbReference>
<evidence type="ECO:0000313" key="3">
    <source>
        <dbReference type="Proteomes" id="UP000467840"/>
    </source>
</evidence>
<feature type="domain" description="F-box" evidence="1">
    <location>
        <begin position="9"/>
        <end position="45"/>
    </location>
</feature>
<dbReference type="PANTHER" id="PTHR34223">
    <property type="entry name" value="OS11G0201299 PROTEIN"/>
    <property type="match status" value="1"/>
</dbReference>
<dbReference type="SUPFAM" id="SSF52058">
    <property type="entry name" value="L domain-like"/>
    <property type="match status" value="1"/>
</dbReference>
<dbReference type="InterPro" id="IPR055357">
    <property type="entry name" value="LRR_At1g61320_AtMIF1"/>
</dbReference>
<dbReference type="InterPro" id="IPR036047">
    <property type="entry name" value="F-box-like_dom_sf"/>
</dbReference>
<sequence length="367" mass="42076">MEPKRHRHQCILDDLPDLIVHNILNFFTMEDIARCSTLSQRFRRLCTSVPRLHVSRTAIETNLLKRAKFVDFIDRFMIHRRLKLESFRLSWSIRFDWVLSEEYRIESWLHQAARCGCREARSSYLYPEGNVSSFALPVSFSSCSFLRILLLELKNGILKLPATGFSSLKILNLSLVRIEHEDQFEECLSSCKCLQKLNLRNLDGIKSINITSTSIANLTIIQRHDTSVSAINVSACNLQYIQIYWSSSQSKQVKITAPSLLGLMMEGVVFDSYHLGSFNSLEHAIIFFLTNPRLLSKNKASIDSSYLNEILFSVRHARVLFIGIAFLKLLLRRIAIAFFIYGEGAEVASARHPSFRGLLFPNGRLHS</sequence>
<name>A0A6A6N3Q8_HEVBR</name>
<dbReference type="Gene3D" id="3.80.10.10">
    <property type="entry name" value="Ribonuclease Inhibitor"/>
    <property type="match status" value="1"/>
</dbReference>
<dbReference type="SUPFAM" id="SSF81383">
    <property type="entry name" value="F-box domain"/>
    <property type="match status" value="1"/>
</dbReference>
<dbReference type="EMBL" id="JAAGAX010000003">
    <property type="protein sequence ID" value="KAF2320761.1"/>
    <property type="molecule type" value="Genomic_DNA"/>
</dbReference>
<dbReference type="InterPro" id="IPR001810">
    <property type="entry name" value="F-box_dom"/>
</dbReference>
<comment type="caution">
    <text evidence="2">The sequence shown here is derived from an EMBL/GenBank/DDBJ whole genome shotgun (WGS) entry which is preliminary data.</text>
</comment>
<dbReference type="Gene3D" id="1.20.1280.50">
    <property type="match status" value="1"/>
</dbReference>
<dbReference type="AlphaFoldDB" id="A0A6A6N3Q8"/>
<protein>
    <recommendedName>
        <fullName evidence="1">F-box domain-containing protein</fullName>
    </recommendedName>
</protein>
<dbReference type="Pfam" id="PF00646">
    <property type="entry name" value="F-box"/>
    <property type="match status" value="1"/>
</dbReference>
<evidence type="ECO:0000313" key="2">
    <source>
        <dbReference type="EMBL" id="KAF2320761.1"/>
    </source>
</evidence>
<proteinExistence type="predicted"/>
<dbReference type="PROSITE" id="PS50181">
    <property type="entry name" value="FBOX"/>
    <property type="match status" value="1"/>
</dbReference>
<dbReference type="PANTHER" id="PTHR34223:SF51">
    <property type="entry name" value="OS06G0556300 PROTEIN"/>
    <property type="match status" value="1"/>
</dbReference>
<dbReference type="InterPro" id="IPR053197">
    <property type="entry name" value="F-box_SCFL_complex_component"/>
</dbReference>
<reference evidence="2 3" key="1">
    <citation type="journal article" date="2020" name="Mol. Plant">
        <title>The Chromosome-Based Rubber Tree Genome Provides New Insights into Spurge Genome Evolution and Rubber Biosynthesis.</title>
        <authorList>
            <person name="Liu J."/>
            <person name="Shi C."/>
            <person name="Shi C.C."/>
            <person name="Li W."/>
            <person name="Zhang Q.J."/>
            <person name="Zhang Y."/>
            <person name="Li K."/>
            <person name="Lu H.F."/>
            <person name="Shi C."/>
            <person name="Zhu S.T."/>
            <person name="Xiao Z.Y."/>
            <person name="Nan H."/>
            <person name="Yue Y."/>
            <person name="Zhu X.G."/>
            <person name="Wu Y."/>
            <person name="Hong X.N."/>
            <person name="Fan G.Y."/>
            <person name="Tong Y."/>
            <person name="Zhang D."/>
            <person name="Mao C.L."/>
            <person name="Liu Y.L."/>
            <person name="Hao S.J."/>
            <person name="Liu W.Q."/>
            <person name="Lv M.Q."/>
            <person name="Zhang H.B."/>
            <person name="Liu Y."/>
            <person name="Hu-Tang G.R."/>
            <person name="Wang J.P."/>
            <person name="Wang J.H."/>
            <person name="Sun Y.H."/>
            <person name="Ni S.B."/>
            <person name="Chen W.B."/>
            <person name="Zhang X.C."/>
            <person name="Jiao Y.N."/>
            <person name="Eichler E.E."/>
            <person name="Li G.H."/>
            <person name="Liu X."/>
            <person name="Gao L.Z."/>
        </authorList>
    </citation>
    <scope>NUCLEOTIDE SEQUENCE [LARGE SCALE GENOMIC DNA]</scope>
    <source>
        <strain evidence="3">cv. GT1</strain>
        <tissue evidence="2">Leaf</tissue>
    </source>
</reference>
<keyword evidence="3" id="KW-1185">Reference proteome</keyword>
<dbReference type="Proteomes" id="UP000467840">
    <property type="component" value="Chromosome 10"/>
</dbReference>
<gene>
    <name evidence="2" type="ORF">GH714_030555</name>
</gene>